<dbReference type="RefSeq" id="WP_203792297.1">
    <property type="nucleotide sequence ID" value="NZ_BOMG01000002.1"/>
</dbReference>
<dbReference type="InterPro" id="IPR052535">
    <property type="entry name" value="Bacilysin_H2HPP_isomerase"/>
</dbReference>
<dbReference type="CDD" id="cd02238">
    <property type="entry name" value="cupin_KdgF"/>
    <property type="match status" value="1"/>
</dbReference>
<dbReference type="Proteomes" id="UP000612282">
    <property type="component" value="Unassembled WGS sequence"/>
</dbReference>
<reference evidence="2 3" key="1">
    <citation type="submission" date="2021-01" db="EMBL/GenBank/DDBJ databases">
        <title>Whole genome shotgun sequence of Actinoplanes couchii NBRC 106145.</title>
        <authorList>
            <person name="Komaki H."/>
            <person name="Tamura T."/>
        </authorList>
    </citation>
    <scope>NUCLEOTIDE SEQUENCE [LARGE SCALE GENOMIC DNA]</scope>
    <source>
        <strain evidence="2 3">NBRC 106145</strain>
    </source>
</reference>
<dbReference type="PANTHER" id="PTHR40112">
    <property type="entry name" value="H2HPP ISOMERASE"/>
    <property type="match status" value="1"/>
</dbReference>
<dbReference type="PANTHER" id="PTHR40112:SF1">
    <property type="entry name" value="H2HPP ISOMERASE"/>
    <property type="match status" value="1"/>
</dbReference>
<dbReference type="Pfam" id="PF07883">
    <property type="entry name" value="Cupin_2"/>
    <property type="match status" value="1"/>
</dbReference>
<protein>
    <submittedName>
        <fullName evidence="2">Cupin</fullName>
    </submittedName>
</protein>
<accession>A0ABQ3WZ86</accession>
<sequence>MADTTVRRYTSDESVQHDLFPGGAIQFVHTDNVTFAAWSFKAGTQVPSHVHPHEQITHCVSGSLVLTTPGAEIVLQAGETAVIPGGVEHAARADETASGVDVFFPVREDYRRLGGDQS</sequence>
<dbReference type="InterPro" id="IPR011051">
    <property type="entry name" value="RmlC_Cupin_sf"/>
</dbReference>
<evidence type="ECO:0000259" key="1">
    <source>
        <dbReference type="Pfam" id="PF07883"/>
    </source>
</evidence>
<organism evidence="2 3">
    <name type="scientific">Actinoplanes couchii</name>
    <dbReference type="NCBI Taxonomy" id="403638"/>
    <lineage>
        <taxon>Bacteria</taxon>
        <taxon>Bacillati</taxon>
        <taxon>Actinomycetota</taxon>
        <taxon>Actinomycetes</taxon>
        <taxon>Micromonosporales</taxon>
        <taxon>Micromonosporaceae</taxon>
        <taxon>Actinoplanes</taxon>
    </lineage>
</organism>
<evidence type="ECO:0000313" key="2">
    <source>
        <dbReference type="EMBL" id="GID51607.1"/>
    </source>
</evidence>
<comment type="caution">
    <text evidence="2">The sequence shown here is derived from an EMBL/GenBank/DDBJ whole genome shotgun (WGS) entry which is preliminary data.</text>
</comment>
<keyword evidence="3" id="KW-1185">Reference proteome</keyword>
<dbReference type="InterPro" id="IPR013096">
    <property type="entry name" value="Cupin_2"/>
</dbReference>
<proteinExistence type="predicted"/>
<dbReference type="SUPFAM" id="SSF51182">
    <property type="entry name" value="RmlC-like cupins"/>
    <property type="match status" value="1"/>
</dbReference>
<evidence type="ECO:0000313" key="3">
    <source>
        <dbReference type="Proteomes" id="UP000612282"/>
    </source>
</evidence>
<dbReference type="EMBL" id="BOMG01000002">
    <property type="protein sequence ID" value="GID51607.1"/>
    <property type="molecule type" value="Genomic_DNA"/>
</dbReference>
<dbReference type="Gene3D" id="2.60.120.10">
    <property type="entry name" value="Jelly Rolls"/>
    <property type="match status" value="1"/>
</dbReference>
<feature type="domain" description="Cupin type-2" evidence="1">
    <location>
        <begin position="38"/>
        <end position="96"/>
    </location>
</feature>
<name>A0ABQ3WZ86_9ACTN</name>
<gene>
    <name evidence="2" type="ORF">Aco03nite_000110</name>
</gene>
<dbReference type="InterPro" id="IPR014710">
    <property type="entry name" value="RmlC-like_jellyroll"/>
</dbReference>